<feature type="region of interest" description="Disordered" evidence="1">
    <location>
        <begin position="62"/>
        <end position="115"/>
    </location>
</feature>
<sequence length="115" mass="12022">MHKRLVVSAGDQSCVIASGRCEVSRRGRSVHGDTGAARARREPHTPAANILLEMRADCRVRPRGAATARGARGAPAGPGAPADPGAPGRKRSGRGRAVGGPAKWLRRRAPSYSHT</sequence>
<dbReference type="Proteomes" id="UP001154114">
    <property type="component" value="Chromosome 7"/>
</dbReference>
<gene>
    <name evidence="2" type="ORF">CINC_LOCUS11817</name>
</gene>
<feature type="compositionally biased region" description="Low complexity" evidence="1">
    <location>
        <begin position="63"/>
        <end position="87"/>
    </location>
</feature>
<keyword evidence="3" id="KW-1185">Reference proteome</keyword>
<dbReference type="EMBL" id="LR824010">
    <property type="protein sequence ID" value="CAD0197537.1"/>
    <property type="molecule type" value="Genomic_DNA"/>
</dbReference>
<evidence type="ECO:0000313" key="2">
    <source>
        <dbReference type="EMBL" id="CAD0197537.1"/>
    </source>
</evidence>
<accession>A0A9N8PXJ2</accession>
<evidence type="ECO:0000256" key="1">
    <source>
        <dbReference type="SAM" id="MobiDB-lite"/>
    </source>
</evidence>
<evidence type="ECO:0000313" key="3">
    <source>
        <dbReference type="Proteomes" id="UP001154114"/>
    </source>
</evidence>
<proteinExistence type="predicted"/>
<reference evidence="2" key="1">
    <citation type="submission" date="2021-12" db="EMBL/GenBank/DDBJ databases">
        <authorList>
            <person name="King R."/>
        </authorList>
    </citation>
    <scope>NUCLEOTIDE SEQUENCE</scope>
</reference>
<dbReference type="AlphaFoldDB" id="A0A9N8PXJ2"/>
<organism evidence="2 3">
    <name type="scientific">Chrysodeixis includens</name>
    <name type="common">Soybean looper</name>
    <name type="synonym">Pseudoplusia includens</name>
    <dbReference type="NCBI Taxonomy" id="689277"/>
    <lineage>
        <taxon>Eukaryota</taxon>
        <taxon>Metazoa</taxon>
        <taxon>Ecdysozoa</taxon>
        <taxon>Arthropoda</taxon>
        <taxon>Hexapoda</taxon>
        <taxon>Insecta</taxon>
        <taxon>Pterygota</taxon>
        <taxon>Neoptera</taxon>
        <taxon>Endopterygota</taxon>
        <taxon>Lepidoptera</taxon>
        <taxon>Glossata</taxon>
        <taxon>Ditrysia</taxon>
        <taxon>Noctuoidea</taxon>
        <taxon>Noctuidae</taxon>
        <taxon>Plusiinae</taxon>
        <taxon>Chrysodeixis</taxon>
    </lineage>
</organism>
<protein>
    <submittedName>
        <fullName evidence="2">Uncharacterized protein</fullName>
    </submittedName>
</protein>
<feature type="region of interest" description="Disordered" evidence="1">
    <location>
        <begin position="24"/>
        <end position="46"/>
    </location>
</feature>
<name>A0A9N8PXJ2_CHRIL</name>